<dbReference type="CDD" id="cd00198">
    <property type="entry name" value="vWFA"/>
    <property type="match status" value="1"/>
</dbReference>
<evidence type="ECO:0000259" key="1">
    <source>
        <dbReference type="PROSITE" id="PS50234"/>
    </source>
</evidence>
<reference evidence="2 3" key="1">
    <citation type="journal article" date="2005" name="DNA Res.">
        <title>Complete genome sequence of the facultative anaerobic magnetotactic bacterium Magnetospirillum sp. strain AMB-1.</title>
        <authorList>
            <person name="Matsunaga T."/>
            <person name="Okamura Y."/>
            <person name="Fukuda Y."/>
            <person name="Wahyudi A.T."/>
            <person name="Murase Y."/>
            <person name="Takeyama H."/>
        </authorList>
    </citation>
    <scope>NUCLEOTIDE SEQUENCE [LARGE SCALE GENOMIC DNA]</scope>
    <source>
        <strain evidence="3">ATCC 700264 / AMB-1</strain>
    </source>
</reference>
<gene>
    <name evidence="2" type="ordered locus">amb2959</name>
</gene>
<accession>Q2W312</accession>
<protein>
    <recommendedName>
        <fullName evidence="1">VWFA domain-containing protein</fullName>
    </recommendedName>
</protein>
<dbReference type="Proteomes" id="UP000007058">
    <property type="component" value="Chromosome"/>
</dbReference>
<dbReference type="RefSeq" id="WP_011385336.1">
    <property type="nucleotide sequence ID" value="NC_007626.1"/>
</dbReference>
<dbReference type="KEGG" id="mag:amb2959"/>
<dbReference type="OrthoDB" id="798937at2"/>
<dbReference type="SUPFAM" id="SSF52490">
    <property type="entry name" value="Tubulin nucleotide-binding domain-like"/>
    <property type="match status" value="1"/>
</dbReference>
<dbReference type="AlphaFoldDB" id="Q2W312"/>
<evidence type="ECO:0000313" key="2">
    <source>
        <dbReference type="EMBL" id="BAE51763.1"/>
    </source>
</evidence>
<dbReference type="Gene3D" id="3.40.50.1440">
    <property type="entry name" value="Tubulin/FtsZ, GTPase domain"/>
    <property type="match status" value="1"/>
</dbReference>
<sequence>MTRRMRAGRSKPFGWGKLLLGIAVMLLVPALIIAGLWSYASLINTRAASAPLSCQVSQTLMFGEPNFDFTARFTAPSGKAAPQQLDIVVLVDVSGSMKTSLPHIAAAVNSLADQLLESGNGNIRLSLVRFDVSAVIDTTPHWTADREVVAQGLRKLAMIDGANDTREAFRRLRELLDESRPGARKMAVFFTDGELVVEPNVMPWPEMESEAKALRTGPHALRLFAIGLPGSLNSNMMRITGDEKHLLSTSGLNDFSLQLRNIALQELSVFARDARLQVPLHGTGFAAAAAPATWQAGDGESLVNSSWTLIAGANAERLPLRATSIGLWPLGNEGARLSWRKADDASVGSAACAAAPMVLIIPWWLILLALLPPLAYLAWGCERLLRRRKSAEPQPLPLPPLPATPDVEVLPLPPAPQRPGGRPPVPTLAIGLGGEGAAALRQLTSDVEHHMDDGRSGQFVPLVIDLEAAAGTLSPPRAACDLTGALDAVPSSTRTWFDPKQYQHAARSDLDLSHGARGDRKLARLVVARWLEQDELPRYLDEALASVAGLATAEHTFPQILLLTSAGGGFGSGAVIDLARLLRRLDQRRIAEKGGRPAEIIAFLAISGHSPNEIALLEEFAQVQNTGRYPLRTTFRPGDPLLDAVDRIAPVNLLAAIRGSGTGQELVEPALALLDFDLREAMIRHQPAFSSTPVELAARSLILYPNLLKELVANDLTLRMLSDLLPSLEAAPDGGYRLSDRKAAAAGVILEQWAADDETSGPWHSLLAATTGSLSAEELDEEIALYGNPGAEWFLQALSVSFTSLLSRNRSNPPGLNELAACLRLLAERCGAFAQPAFPVLVPAILHLADQIDGWVAALLRGCGTLAARRKALFELEGASAEIPGRVMICSGVDGPLVESMGRHLFDDLAGNTSAGRFLSFGTALSQGEVVLRLHCGLVKSRSYGDGAEAVTGILADWGALAASLPSADIYGALAEMDPAARRNILGNLVETVADGVVTALPRPARKDVAFSLDLAGQMPEPTGTLLSERVASSARAAIRRLAWAALPPTAPRPATTLPLAQELATTADSWRSRLQDSFLVDLPPLPVPLAVALLDRERFHCFATAYRDGLIRQDRAADGTLQWRLPPPKGFLTRGDQSSLADAAASFALMLDRFTPDGSGVRGDFSALEAWLKDRTEMASSADVLTLAAIQMELR</sequence>
<dbReference type="STRING" id="342108.amb2959"/>
<dbReference type="HOGENOM" id="CLU_271244_0_0_5"/>
<dbReference type="Pfam" id="PF00092">
    <property type="entry name" value="VWA"/>
    <property type="match status" value="1"/>
</dbReference>
<feature type="domain" description="VWFA" evidence="1">
    <location>
        <begin position="86"/>
        <end position="267"/>
    </location>
</feature>
<organism evidence="2 3">
    <name type="scientific">Paramagnetospirillum magneticum (strain ATCC 700264 / AMB-1)</name>
    <name type="common">Magnetospirillum magneticum</name>
    <dbReference type="NCBI Taxonomy" id="342108"/>
    <lineage>
        <taxon>Bacteria</taxon>
        <taxon>Pseudomonadati</taxon>
        <taxon>Pseudomonadota</taxon>
        <taxon>Alphaproteobacteria</taxon>
        <taxon>Rhodospirillales</taxon>
        <taxon>Magnetospirillaceae</taxon>
        <taxon>Paramagnetospirillum</taxon>
    </lineage>
</organism>
<keyword evidence="3" id="KW-1185">Reference proteome</keyword>
<proteinExistence type="predicted"/>
<dbReference type="SUPFAM" id="SSF53300">
    <property type="entry name" value="vWA-like"/>
    <property type="match status" value="1"/>
</dbReference>
<dbReference type="InterPro" id="IPR036525">
    <property type="entry name" value="Tubulin/FtsZ_GTPase_sf"/>
</dbReference>
<dbReference type="InterPro" id="IPR002035">
    <property type="entry name" value="VWF_A"/>
</dbReference>
<evidence type="ECO:0000313" key="3">
    <source>
        <dbReference type="Proteomes" id="UP000007058"/>
    </source>
</evidence>
<dbReference type="PROSITE" id="PS50234">
    <property type="entry name" value="VWFA"/>
    <property type="match status" value="1"/>
</dbReference>
<dbReference type="Gene3D" id="3.40.50.410">
    <property type="entry name" value="von Willebrand factor, type A domain"/>
    <property type="match status" value="1"/>
</dbReference>
<dbReference type="InterPro" id="IPR036465">
    <property type="entry name" value="vWFA_dom_sf"/>
</dbReference>
<name>Q2W312_PARM1</name>
<dbReference type="EMBL" id="AP007255">
    <property type="protein sequence ID" value="BAE51763.1"/>
    <property type="molecule type" value="Genomic_DNA"/>
</dbReference>
<dbReference type="SMART" id="SM00327">
    <property type="entry name" value="VWA"/>
    <property type="match status" value="1"/>
</dbReference>